<dbReference type="EMBL" id="CM056741">
    <property type="protein sequence ID" value="KAJ8682979.1"/>
    <property type="molecule type" value="Genomic_DNA"/>
</dbReference>
<gene>
    <name evidence="1" type="ORF">QAD02_018771</name>
</gene>
<accession>A0ACC2PI30</accession>
<dbReference type="Proteomes" id="UP001239111">
    <property type="component" value="Chromosome 1"/>
</dbReference>
<organism evidence="1 2">
    <name type="scientific">Eretmocerus hayati</name>
    <dbReference type="NCBI Taxonomy" id="131215"/>
    <lineage>
        <taxon>Eukaryota</taxon>
        <taxon>Metazoa</taxon>
        <taxon>Ecdysozoa</taxon>
        <taxon>Arthropoda</taxon>
        <taxon>Hexapoda</taxon>
        <taxon>Insecta</taxon>
        <taxon>Pterygota</taxon>
        <taxon>Neoptera</taxon>
        <taxon>Endopterygota</taxon>
        <taxon>Hymenoptera</taxon>
        <taxon>Apocrita</taxon>
        <taxon>Proctotrupomorpha</taxon>
        <taxon>Chalcidoidea</taxon>
        <taxon>Aphelinidae</taxon>
        <taxon>Aphelininae</taxon>
        <taxon>Eretmocerus</taxon>
    </lineage>
</organism>
<reference evidence="1" key="1">
    <citation type="submission" date="2023-04" db="EMBL/GenBank/DDBJ databases">
        <title>A chromosome-level genome assembly of the parasitoid wasp Eretmocerus hayati.</title>
        <authorList>
            <person name="Zhong Y."/>
            <person name="Liu S."/>
            <person name="Liu Y."/>
        </authorList>
    </citation>
    <scope>NUCLEOTIDE SEQUENCE</scope>
    <source>
        <strain evidence="1">ZJU_SS_LIU_2023</strain>
    </source>
</reference>
<evidence type="ECO:0000313" key="2">
    <source>
        <dbReference type="Proteomes" id="UP001239111"/>
    </source>
</evidence>
<protein>
    <submittedName>
        <fullName evidence="1">Uncharacterized protein</fullName>
    </submittedName>
</protein>
<evidence type="ECO:0000313" key="1">
    <source>
        <dbReference type="EMBL" id="KAJ8682979.1"/>
    </source>
</evidence>
<comment type="caution">
    <text evidence="1">The sequence shown here is derived from an EMBL/GenBank/DDBJ whole genome shotgun (WGS) entry which is preliminary data.</text>
</comment>
<name>A0ACC2PI30_9HYME</name>
<sequence>MEKILIVACASIAGIYASEVLKATVLVQPDMPYMSQNVSGYLKLSQEPHGPLTLVGTISGLNPNQLHGIHVHEKGDLLNGCESVGDHYNPEKVHHGDLHGKIHHAGDLGNLKADSNGVAMINIQDAALSLEGKHSVIGRAIVIHSRADDLGEGHDSISTMNGNEGIRWACGIIGIA</sequence>
<keyword evidence="2" id="KW-1185">Reference proteome</keyword>
<proteinExistence type="predicted"/>